<keyword evidence="1" id="KW-1133">Transmembrane helix</keyword>
<keyword evidence="1" id="KW-0812">Transmembrane</keyword>
<protein>
    <submittedName>
        <fullName evidence="2">Uncharacterized protein</fullName>
    </submittedName>
</protein>
<feature type="transmembrane region" description="Helical" evidence="1">
    <location>
        <begin position="298"/>
        <end position="319"/>
    </location>
</feature>
<sequence>MQSMNMDKLQSDRLKHFPNVNSLLKISLGLILFTIIATALVYAETISVDVEGTSYDVDYTATGMTLNSIEADVAFTSLIISVDVPASTGVLDITFERSFFDSTFDGLDEDFFVLVDQDEGTFTETETTTQSRTLSIDLPTGTEEIEIIGSSFGESILISTADPNEAADKAAADKAAADKAAADKAAADKAAADKAAADKAAADKAAADKAAADKAAADKAAADKAAADKAAADKAAADKAAADLIPKTQCGPGTILKDGACVLDERCGPGTILKDGACVLDSTPKPSETSTQGVGKQMVISVIAAFIIAGTIGLILALISKASKSND</sequence>
<gene>
    <name evidence="2" type="ORF">C5F50_09610</name>
</gene>
<evidence type="ECO:0000313" key="3">
    <source>
        <dbReference type="Proteomes" id="UP000509478"/>
    </source>
</evidence>
<dbReference type="OrthoDB" id="3313at2157"/>
<keyword evidence="3" id="KW-1185">Reference proteome</keyword>
<keyword evidence="1" id="KW-0472">Membrane</keyword>
<dbReference type="AlphaFoldDB" id="A0A7D5RE88"/>
<organism evidence="2 3">
    <name type="scientific">Nitrosopumilus ureiphilus</name>
    <dbReference type="NCBI Taxonomy" id="1470067"/>
    <lineage>
        <taxon>Archaea</taxon>
        <taxon>Nitrososphaerota</taxon>
        <taxon>Nitrososphaeria</taxon>
        <taxon>Nitrosopumilales</taxon>
        <taxon>Nitrosopumilaceae</taxon>
        <taxon>Nitrosopumilus</taxon>
    </lineage>
</organism>
<accession>A0A7D5RE88</accession>
<dbReference type="EMBL" id="CP026995">
    <property type="protein sequence ID" value="QLH07301.1"/>
    <property type="molecule type" value="Genomic_DNA"/>
</dbReference>
<evidence type="ECO:0000256" key="1">
    <source>
        <dbReference type="SAM" id="Phobius"/>
    </source>
</evidence>
<reference evidence="2 3" key="1">
    <citation type="submission" date="2018-02" db="EMBL/GenBank/DDBJ databases">
        <title>Complete genome of Nitrosopumilus ureaphilus PS0.</title>
        <authorList>
            <person name="Qin W."/>
            <person name="Zheng Y."/>
            <person name="Stahl D.A."/>
        </authorList>
    </citation>
    <scope>NUCLEOTIDE SEQUENCE [LARGE SCALE GENOMIC DNA]</scope>
    <source>
        <strain evidence="2 3">PS0</strain>
    </source>
</reference>
<dbReference type="Proteomes" id="UP000509478">
    <property type="component" value="Chromosome"/>
</dbReference>
<dbReference type="KEGG" id="nue:C5F50_09610"/>
<proteinExistence type="predicted"/>
<evidence type="ECO:0000313" key="2">
    <source>
        <dbReference type="EMBL" id="QLH07301.1"/>
    </source>
</evidence>
<name>A0A7D5RE88_9ARCH</name>